<feature type="non-terminal residue" evidence="3">
    <location>
        <position position="1"/>
    </location>
</feature>
<feature type="domain" description="SUEL-type lectin" evidence="2">
    <location>
        <begin position="96"/>
        <end position="175"/>
    </location>
</feature>
<dbReference type="FunFam" id="2.60.120.740:FF:000001">
    <property type="entry name" value="Adhesion G protein-coupled receptor L2"/>
    <property type="match status" value="2"/>
</dbReference>
<dbReference type="GO" id="GO:0030246">
    <property type="term" value="F:carbohydrate binding"/>
    <property type="evidence" value="ECO:0007669"/>
    <property type="project" value="InterPro"/>
</dbReference>
<name>A0AA88Y8C6_PINIB</name>
<dbReference type="AlphaFoldDB" id="A0AA88Y8C6"/>
<evidence type="ECO:0000256" key="1">
    <source>
        <dbReference type="SAM" id="MobiDB-lite"/>
    </source>
</evidence>
<dbReference type="InterPro" id="IPR000922">
    <property type="entry name" value="Lectin_gal-bd_dom"/>
</dbReference>
<comment type="caution">
    <text evidence="3">The sequence shown here is derived from an EMBL/GenBank/DDBJ whole genome shotgun (WGS) entry which is preliminary data.</text>
</comment>
<evidence type="ECO:0000313" key="4">
    <source>
        <dbReference type="Proteomes" id="UP001186944"/>
    </source>
</evidence>
<keyword evidence="4" id="KW-1185">Reference proteome</keyword>
<reference evidence="3" key="1">
    <citation type="submission" date="2019-08" db="EMBL/GenBank/DDBJ databases">
        <title>The improved chromosome-level genome for the pearl oyster Pinctada fucata martensii using PacBio sequencing and Hi-C.</title>
        <authorList>
            <person name="Zheng Z."/>
        </authorList>
    </citation>
    <scope>NUCLEOTIDE SEQUENCE</scope>
    <source>
        <strain evidence="3">ZZ-2019</strain>
        <tissue evidence="3">Adductor muscle</tissue>
    </source>
</reference>
<sequence>CEGTSLTITCPSGSRVHIQEANYGRTGPSSDDPCGRPEDSNQNCREPDSLSIVRNECEGQQTCTVAVNSGTFGGDPCPGTFKYLQVEYICSQRTIICETNTGTITCPSGEKITILYANYGRTAPQSVDLCNDPRDTNKDCRAATSEATVKVACDGQSTCTLTPTNTLFGDPCESSIGCEGTSLTITCPSGSRVHIEKANYGRIGPSSDNPCGRPEDSNQTCRDQDSLSIVRNQCEGQQTCSVAVNSGTFGGDPCPGTSKYLQVEYICSRKRYNIY</sequence>
<gene>
    <name evidence="3" type="ORF">FSP39_024663</name>
</gene>
<accession>A0AA88Y8C6</accession>
<feature type="domain" description="SUEL-type lectin" evidence="2">
    <location>
        <begin position="177"/>
        <end position="268"/>
    </location>
</feature>
<feature type="domain" description="SUEL-type lectin" evidence="2">
    <location>
        <begin position="1"/>
        <end position="91"/>
    </location>
</feature>
<evidence type="ECO:0000313" key="3">
    <source>
        <dbReference type="EMBL" id="KAK3094143.1"/>
    </source>
</evidence>
<proteinExistence type="predicted"/>
<feature type="region of interest" description="Disordered" evidence="1">
    <location>
        <begin position="21"/>
        <end position="45"/>
    </location>
</feature>
<dbReference type="EMBL" id="VSWD01000009">
    <property type="protein sequence ID" value="KAK3094143.1"/>
    <property type="molecule type" value="Genomic_DNA"/>
</dbReference>
<dbReference type="InterPro" id="IPR043159">
    <property type="entry name" value="Lectin_gal-bd_sf"/>
</dbReference>
<dbReference type="Pfam" id="PF02140">
    <property type="entry name" value="SUEL_Lectin"/>
    <property type="match status" value="3"/>
</dbReference>
<organism evidence="3 4">
    <name type="scientific">Pinctada imbricata</name>
    <name type="common">Atlantic pearl-oyster</name>
    <name type="synonym">Pinctada martensii</name>
    <dbReference type="NCBI Taxonomy" id="66713"/>
    <lineage>
        <taxon>Eukaryota</taxon>
        <taxon>Metazoa</taxon>
        <taxon>Spiralia</taxon>
        <taxon>Lophotrochozoa</taxon>
        <taxon>Mollusca</taxon>
        <taxon>Bivalvia</taxon>
        <taxon>Autobranchia</taxon>
        <taxon>Pteriomorphia</taxon>
        <taxon>Pterioida</taxon>
        <taxon>Pterioidea</taxon>
        <taxon>Pteriidae</taxon>
        <taxon>Pinctada</taxon>
    </lineage>
</organism>
<dbReference type="PANTHER" id="PTHR46780">
    <property type="entry name" value="PROTEIN EVA-1"/>
    <property type="match status" value="1"/>
</dbReference>
<protein>
    <recommendedName>
        <fullName evidence="2">SUEL-type lectin domain-containing protein</fullName>
    </recommendedName>
</protein>
<evidence type="ECO:0000259" key="2">
    <source>
        <dbReference type="PROSITE" id="PS50228"/>
    </source>
</evidence>
<dbReference type="Proteomes" id="UP001186944">
    <property type="component" value="Unassembled WGS sequence"/>
</dbReference>
<dbReference type="CDD" id="cd22827">
    <property type="entry name" value="Gal_Rha_Lectin_SUL-I-like"/>
    <property type="match status" value="2"/>
</dbReference>
<dbReference type="Gene3D" id="2.60.120.740">
    <property type="match status" value="3"/>
</dbReference>
<dbReference type="PROSITE" id="PS50228">
    <property type="entry name" value="SUEL_LECTIN"/>
    <property type="match status" value="3"/>
</dbReference>